<dbReference type="Proteomes" id="UP000032360">
    <property type="component" value="Unassembled WGS sequence"/>
</dbReference>
<proteinExistence type="predicted"/>
<dbReference type="EMBL" id="JXYS01000073">
    <property type="protein sequence ID" value="KJF16806.1"/>
    <property type="molecule type" value="Genomic_DNA"/>
</dbReference>
<gene>
    <name evidence="1" type="ORF">AXFE_23070</name>
</gene>
<reference evidence="1 2" key="1">
    <citation type="submission" date="2015-01" db="EMBL/GenBank/DDBJ databases">
        <title>Draft genome of the acidophilic iron oxidizer Acidithrix ferrooxidans strain Py-F3.</title>
        <authorList>
            <person name="Poehlein A."/>
            <person name="Eisen S."/>
            <person name="Schloemann M."/>
            <person name="Johnson B.D."/>
            <person name="Daniel R."/>
            <person name="Muehling M."/>
        </authorList>
    </citation>
    <scope>NUCLEOTIDE SEQUENCE [LARGE SCALE GENOMIC DNA]</scope>
    <source>
        <strain evidence="1 2">Py-F3</strain>
    </source>
</reference>
<accession>A0A0D8HI99</accession>
<keyword evidence="2" id="KW-1185">Reference proteome</keyword>
<comment type="caution">
    <text evidence="1">The sequence shown here is derived from an EMBL/GenBank/DDBJ whole genome shotgun (WGS) entry which is preliminary data.</text>
</comment>
<dbReference type="STRING" id="1280514.AXFE_23070"/>
<evidence type="ECO:0000313" key="2">
    <source>
        <dbReference type="Proteomes" id="UP000032360"/>
    </source>
</evidence>
<sequence length="104" mass="11877">MNIEIAPSGPAQFSIIRKSPEELLDEAVVSVTYKLQNWPVVYLLDKNRKIYVGENVNFLHRYRQLPRKSPSNDCQRLPRSTSQAYQGAVCLDLSNLSISHKAIF</sequence>
<evidence type="ECO:0000313" key="1">
    <source>
        <dbReference type="EMBL" id="KJF16806.1"/>
    </source>
</evidence>
<protein>
    <recommendedName>
        <fullName evidence="3">GIY-YIG domain-containing protein</fullName>
    </recommendedName>
</protein>
<name>A0A0D8HI99_9ACTN</name>
<organism evidence="1 2">
    <name type="scientific">Acidithrix ferrooxidans</name>
    <dbReference type="NCBI Taxonomy" id="1280514"/>
    <lineage>
        <taxon>Bacteria</taxon>
        <taxon>Bacillati</taxon>
        <taxon>Actinomycetota</taxon>
        <taxon>Acidimicrobiia</taxon>
        <taxon>Acidimicrobiales</taxon>
        <taxon>Acidimicrobiaceae</taxon>
        <taxon>Acidithrix</taxon>
    </lineage>
</organism>
<evidence type="ECO:0008006" key="3">
    <source>
        <dbReference type="Google" id="ProtNLM"/>
    </source>
</evidence>
<dbReference type="AlphaFoldDB" id="A0A0D8HI99"/>